<organism evidence="1 2">
    <name type="scientific">Dermatophagoides farinae</name>
    <name type="common">American house dust mite</name>
    <dbReference type="NCBI Taxonomy" id="6954"/>
    <lineage>
        <taxon>Eukaryota</taxon>
        <taxon>Metazoa</taxon>
        <taxon>Ecdysozoa</taxon>
        <taxon>Arthropoda</taxon>
        <taxon>Chelicerata</taxon>
        <taxon>Arachnida</taxon>
        <taxon>Acari</taxon>
        <taxon>Acariformes</taxon>
        <taxon>Sarcoptiformes</taxon>
        <taxon>Astigmata</taxon>
        <taxon>Psoroptidia</taxon>
        <taxon>Analgoidea</taxon>
        <taxon>Pyroglyphidae</taxon>
        <taxon>Dermatophagoidinae</taxon>
        <taxon>Dermatophagoides</taxon>
    </lineage>
</organism>
<dbReference type="AlphaFoldDB" id="A0A922HLX3"/>
<reference evidence="1" key="2">
    <citation type="journal article" date="2022" name="Res Sq">
        <title>Comparative Genomics Reveals Insights into the Divergent Evolution of Astigmatic Mites and Household Pest Adaptations.</title>
        <authorList>
            <person name="Xiong Q."/>
            <person name="Wan A.T.-Y."/>
            <person name="Liu X.-Y."/>
            <person name="Fung C.S.-H."/>
            <person name="Xiao X."/>
            <person name="Malainual N."/>
            <person name="Hou J."/>
            <person name="Wang L."/>
            <person name="Wang M."/>
            <person name="Yang K."/>
            <person name="Cui Y."/>
            <person name="Leung E."/>
            <person name="Nong W."/>
            <person name="Shin S.-K."/>
            <person name="Au S."/>
            <person name="Jeong K.Y."/>
            <person name="Chew F.T."/>
            <person name="Hui J."/>
            <person name="Leung T.F."/>
            <person name="Tungtrongchitr A."/>
            <person name="Zhong N."/>
            <person name="Liu Z."/>
            <person name="Tsui S."/>
        </authorList>
    </citation>
    <scope>NUCLEOTIDE SEQUENCE</scope>
    <source>
        <strain evidence="1">Derf</strain>
        <tissue evidence="1">Whole organism</tissue>
    </source>
</reference>
<dbReference type="Proteomes" id="UP000790347">
    <property type="component" value="Unassembled WGS sequence"/>
</dbReference>
<name>A0A922HLX3_DERFA</name>
<comment type="caution">
    <text evidence="1">The sequence shown here is derived from an EMBL/GenBank/DDBJ whole genome shotgun (WGS) entry which is preliminary data.</text>
</comment>
<evidence type="ECO:0000313" key="1">
    <source>
        <dbReference type="EMBL" id="KAH9493552.1"/>
    </source>
</evidence>
<sequence length="64" mass="7384">MHVISEFAANEMCQWQISPHFVSKEVWLITSTIARECDFVGSRFKLMLLVDGLIDLLMQNINGR</sequence>
<accession>A0A922HLX3</accession>
<protein>
    <submittedName>
        <fullName evidence="1">Uncharacterized protein</fullName>
    </submittedName>
</protein>
<proteinExistence type="predicted"/>
<gene>
    <name evidence="1" type="ORF">DERF_014293</name>
</gene>
<reference evidence="1" key="1">
    <citation type="submission" date="2013-05" db="EMBL/GenBank/DDBJ databases">
        <authorList>
            <person name="Yim A.K.Y."/>
            <person name="Chan T.F."/>
            <person name="Ji K.M."/>
            <person name="Liu X.Y."/>
            <person name="Zhou J.W."/>
            <person name="Li R.Q."/>
            <person name="Yang K.Y."/>
            <person name="Li J."/>
            <person name="Li M."/>
            <person name="Law P.T.W."/>
            <person name="Wu Y.L."/>
            <person name="Cai Z.L."/>
            <person name="Qin H."/>
            <person name="Bao Y."/>
            <person name="Leung R.K.K."/>
            <person name="Ng P.K.S."/>
            <person name="Zou J."/>
            <person name="Zhong X.J."/>
            <person name="Ran P.X."/>
            <person name="Zhong N.S."/>
            <person name="Liu Z.G."/>
            <person name="Tsui S.K.W."/>
        </authorList>
    </citation>
    <scope>NUCLEOTIDE SEQUENCE</scope>
    <source>
        <strain evidence="1">Derf</strain>
        <tissue evidence="1">Whole organism</tissue>
    </source>
</reference>
<evidence type="ECO:0000313" key="2">
    <source>
        <dbReference type="Proteomes" id="UP000790347"/>
    </source>
</evidence>
<dbReference type="EMBL" id="ASGP02000008">
    <property type="protein sequence ID" value="KAH9493552.1"/>
    <property type="molecule type" value="Genomic_DNA"/>
</dbReference>
<keyword evidence="2" id="KW-1185">Reference proteome</keyword>